<feature type="domain" description="DUF3322" evidence="2">
    <location>
        <begin position="8"/>
        <end position="183"/>
    </location>
</feature>
<dbReference type="EMBL" id="JAJAWG010000001">
    <property type="protein sequence ID" value="MCB5195256.1"/>
    <property type="molecule type" value="Genomic_DNA"/>
</dbReference>
<evidence type="ECO:0000313" key="3">
    <source>
        <dbReference type="EMBL" id="MCB5195256.1"/>
    </source>
</evidence>
<dbReference type="RefSeq" id="WP_226763054.1">
    <property type="nucleotide sequence ID" value="NZ_JAJAWG010000001.1"/>
</dbReference>
<reference evidence="3 4" key="1">
    <citation type="submission" date="2021-10" db="EMBL/GenBank/DDBJ databases">
        <authorList>
            <person name="Chen M."/>
        </authorList>
    </citation>
    <scope>NUCLEOTIDE SEQUENCE [LARGE SCALE GENOMIC DNA]</scope>
    <source>
        <strain evidence="3 4">H3-26</strain>
    </source>
</reference>
<dbReference type="Proteomes" id="UP001198034">
    <property type="component" value="Unassembled WGS sequence"/>
</dbReference>
<dbReference type="InterPro" id="IPR014544">
    <property type="entry name" value="UCP028408"/>
</dbReference>
<name>A0ABS8BI37_9NEIS</name>
<keyword evidence="4" id="KW-1185">Reference proteome</keyword>
<gene>
    <name evidence="3" type="ORF">LG219_02990</name>
</gene>
<evidence type="ECO:0000259" key="1">
    <source>
        <dbReference type="Pfam" id="PF09983"/>
    </source>
</evidence>
<sequence>MAWTGEREIKNQLQKMWDKGAILAAIVSRESLFPLRIALKSPSSSELSTAFAAVQDWIAHWHAVRKIRVEMRDVQHRVIGSNQVPVAVWIDSQADALALIGKAPDAGRFQSILAITPLTLRPWLHKRPLKALALVADWPQLLSIVAWLDLHPRPQIYLRQMDLPGVHSKLIEAHRAVLAELFDLQLSPAVIDDSAHGVAGFCQRYGFLDKPLRVRYRVPSGTLFEQDVMLTAAAFAALELDVDYVFITENEINFLAFPALARSAVILGAGYGFEMLADARWLQQKALYYWGDIDSHGFAILDQLRLRFPSVRSLLMNEPTLFRYQALWGHEPVPVRHDLPRLDAAETKVFNLLRDETLGANVRLEQEKIAYADLLAALAELGDGFTLKEET</sequence>
<dbReference type="PIRSF" id="PIRSF028408">
    <property type="entry name" value="UCP028408"/>
    <property type="match status" value="1"/>
</dbReference>
<accession>A0ABS8BI37</accession>
<dbReference type="Pfam" id="PF11795">
    <property type="entry name" value="DUF3322"/>
    <property type="match status" value="1"/>
</dbReference>
<dbReference type="Pfam" id="PF09983">
    <property type="entry name" value="JetD_C"/>
    <property type="match status" value="1"/>
</dbReference>
<comment type="caution">
    <text evidence="3">The sequence shown here is derived from an EMBL/GenBank/DDBJ whole genome shotgun (WGS) entry which is preliminary data.</text>
</comment>
<evidence type="ECO:0000259" key="2">
    <source>
        <dbReference type="Pfam" id="PF11795"/>
    </source>
</evidence>
<protein>
    <submittedName>
        <fullName evidence="3">DUF3322 domain-containing protein</fullName>
    </submittedName>
</protein>
<organism evidence="3 4">
    <name type="scientific">Deefgea salmonis</name>
    <dbReference type="NCBI Taxonomy" id="2875502"/>
    <lineage>
        <taxon>Bacteria</taxon>
        <taxon>Pseudomonadati</taxon>
        <taxon>Pseudomonadota</taxon>
        <taxon>Betaproteobacteria</taxon>
        <taxon>Neisseriales</taxon>
        <taxon>Chitinibacteraceae</taxon>
        <taxon>Deefgea</taxon>
    </lineage>
</organism>
<dbReference type="InterPro" id="IPR024537">
    <property type="entry name" value="DUF3322"/>
</dbReference>
<feature type="domain" description="Wadjet protein JetD C-terminal" evidence="1">
    <location>
        <begin position="206"/>
        <end position="374"/>
    </location>
</feature>
<evidence type="ECO:0000313" key="4">
    <source>
        <dbReference type="Proteomes" id="UP001198034"/>
    </source>
</evidence>
<proteinExistence type="predicted"/>
<dbReference type="InterPro" id="IPR024534">
    <property type="entry name" value="JetD_C"/>
</dbReference>